<keyword evidence="1" id="KW-0812">Transmembrane</keyword>
<keyword evidence="3" id="KW-1185">Reference proteome</keyword>
<dbReference type="Proteomes" id="UP000095713">
    <property type="component" value="Unassembled WGS sequence"/>
</dbReference>
<comment type="caution">
    <text evidence="2">The sequence shown here is derived from an EMBL/GenBank/DDBJ whole genome shotgun (WGS) entry which is preliminary data.</text>
</comment>
<gene>
    <name evidence="2" type="ORF">A8C32_16245</name>
</gene>
<keyword evidence="1" id="KW-0472">Membrane</keyword>
<protein>
    <submittedName>
        <fullName evidence="2">Uncharacterized protein</fullName>
    </submittedName>
</protein>
<name>A0A1E5T9J2_9FLAO</name>
<accession>A0A1E5T9J2</accession>
<reference evidence="2 3" key="1">
    <citation type="submission" date="2016-05" db="EMBL/GenBank/DDBJ databases">
        <title>Draft Genome Sequence of Algibacter sp. Strain SK-16 Isolated from the Surface Water of Aburatsubo Inlet.</title>
        <authorList>
            <person name="Wong S.-K."/>
            <person name="Yoshizawa S."/>
            <person name="Nakajima Y."/>
            <person name="Ogura Y."/>
            <person name="Tetsuya H."/>
            <person name="Hamasaki K."/>
        </authorList>
    </citation>
    <scope>NUCLEOTIDE SEQUENCE [LARGE SCALE GENOMIC DNA]</scope>
    <source>
        <strain evidence="2 3">SK-16</strain>
    </source>
</reference>
<feature type="transmembrane region" description="Helical" evidence="1">
    <location>
        <begin position="47"/>
        <end position="66"/>
    </location>
</feature>
<dbReference type="AlphaFoldDB" id="A0A1E5T9J2"/>
<organism evidence="2 3">
    <name type="scientific">Flavivirga aquatica</name>
    <dbReference type="NCBI Taxonomy" id="1849968"/>
    <lineage>
        <taxon>Bacteria</taxon>
        <taxon>Pseudomonadati</taxon>
        <taxon>Bacteroidota</taxon>
        <taxon>Flavobacteriia</taxon>
        <taxon>Flavobacteriales</taxon>
        <taxon>Flavobacteriaceae</taxon>
        <taxon>Flavivirga</taxon>
    </lineage>
</organism>
<evidence type="ECO:0000256" key="1">
    <source>
        <dbReference type="SAM" id="Phobius"/>
    </source>
</evidence>
<sequence>MEPINFEENIKKEFEKRSLQPSNDAWDKLSKQLDVQEAKTKTNNKRFLWLGIAASIIGVLFVMHQFNKTEVVEEIQEIVIIPKVVNKNDVSEEKLTKELLEGVKSKVKSTKSIKYSIQLKKGDINKEEVVLSNKKVIHEQERGVLESVKISQKDLTFEEQKVQDVVAQIKALKESKGDITEANIELLLKQAQKEIALKRLIKDRTRTVDANLLLQDVETEIDQSFRSKVFETLKSSFNSVKTTVAQRND</sequence>
<dbReference type="OrthoDB" id="1247025at2"/>
<dbReference type="EMBL" id="MDJD01000043">
    <property type="protein sequence ID" value="OEK08006.1"/>
    <property type="molecule type" value="Genomic_DNA"/>
</dbReference>
<evidence type="ECO:0000313" key="3">
    <source>
        <dbReference type="Proteomes" id="UP000095713"/>
    </source>
</evidence>
<dbReference type="RefSeq" id="WP_069830465.1">
    <property type="nucleotide sequence ID" value="NZ_MDJD01000043.1"/>
</dbReference>
<evidence type="ECO:0000313" key="2">
    <source>
        <dbReference type="EMBL" id="OEK08006.1"/>
    </source>
</evidence>
<keyword evidence="1" id="KW-1133">Transmembrane helix</keyword>
<dbReference type="STRING" id="1849968.A8C32_16245"/>
<proteinExistence type="predicted"/>